<protein>
    <recommendedName>
        <fullName evidence="1">PIN domain-containing protein</fullName>
    </recommendedName>
</protein>
<dbReference type="Pfam" id="PF01850">
    <property type="entry name" value="PIN"/>
    <property type="match status" value="1"/>
</dbReference>
<dbReference type="AlphaFoldDB" id="A0A8E0TSF9"/>
<proteinExistence type="predicted"/>
<dbReference type="EMBL" id="BATC01000101">
    <property type="protein sequence ID" value="GAD60653.1"/>
    <property type="molecule type" value="Genomic_DNA"/>
</dbReference>
<dbReference type="Proteomes" id="UP000016569">
    <property type="component" value="Unassembled WGS sequence"/>
</dbReference>
<gene>
    <name evidence="2" type="ORF">MBEBAB_2903</name>
</gene>
<dbReference type="InterPro" id="IPR029060">
    <property type="entry name" value="PIN-like_dom_sf"/>
</dbReference>
<organism evidence="2 3">
    <name type="scientific">Brevundimonas abyssalis TAR-001</name>
    <dbReference type="NCBI Taxonomy" id="1391729"/>
    <lineage>
        <taxon>Bacteria</taxon>
        <taxon>Pseudomonadati</taxon>
        <taxon>Pseudomonadota</taxon>
        <taxon>Alphaproteobacteria</taxon>
        <taxon>Caulobacterales</taxon>
        <taxon>Caulobacteraceae</taxon>
        <taxon>Brevundimonas</taxon>
    </lineage>
</organism>
<sequence>MNRVLIDTHVLVWSLFERRLSAAAHALIDEAEQSLVSAVSIYEIDAKRRVGGQRRATAADLHFLPTDLTSVLPGLGYTLTDITPRQAWIAANLPIAHGDPWDRILLAQARDLDVPLISADAVLRRHAGDVPVIW</sequence>
<dbReference type="InterPro" id="IPR002716">
    <property type="entry name" value="PIN_dom"/>
</dbReference>
<evidence type="ECO:0000313" key="3">
    <source>
        <dbReference type="Proteomes" id="UP000016569"/>
    </source>
</evidence>
<dbReference type="RefSeq" id="WP_021698747.1">
    <property type="nucleotide sequence ID" value="NZ_BATC01000101.1"/>
</dbReference>
<evidence type="ECO:0000313" key="2">
    <source>
        <dbReference type="EMBL" id="GAD60653.1"/>
    </source>
</evidence>
<comment type="caution">
    <text evidence="2">The sequence shown here is derived from an EMBL/GenBank/DDBJ whole genome shotgun (WGS) entry which is preliminary data.</text>
</comment>
<keyword evidence="3" id="KW-1185">Reference proteome</keyword>
<evidence type="ECO:0000259" key="1">
    <source>
        <dbReference type="Pfam" id="PF01850"/>
    </source>
</evidence>
<dbReference type="PANTHER" id="PTHR36173">
    <property type="entry name" value="RIBONUCLEASE VAPC16-RELATED"/>
    <property type="match status" value="1"/>
</dbReference>
<dbReference type="Gene3D" id="3.40.50.1010">
    <property type="entry name" value="5'-nuclease"/>
    <property type="match status" value="1"/>
</dbReference>
<name>A0A8E0TSF9_9CAUL</name>
<dbReference type="PANTHER" id="PTHR36173:SF2">
    <property type="entry name" value="RIBONUCLEASE VAPC16"/>
    <property type="match status" value="1"/>
</dbReference>
<dbReference type="SUPFAM" id="SSF88723">
    <property type="entry name" value="PIN domain-like"/>
    <property type="match status" value="1"/>
</dbReference>
<accession>A0A8E0TSF9</accession>
<dbReference type="OrthoDB" id="9798990at2"/>
<dbReference type="InterPro" id="IPR052919">
    <property type="entry name" value="TA_system_RNase"/>
</dbReference>
<dbReference type="InterPro" id="IPR041705">
    <property type="entry name" value="PIN_Sll0205"/>
</dbReference>
<reference evidence="3" key="1">
    <citation type="journal article" date="2013" name="Genome Announc.">
        <title>Draft Genome Sequence of the Dimorphic Prosthecate Bacterium Brevundimonas abyssalis TAR-001T.</title>
        <authorList>
            <person name="Tsubouchi T."/>
            <person name="Nishi S."/>
            <person name="Usui K."/>
            <person name="Shimane Y."/>
            <person name="Takaki Y."/>
            <person name="Maruyama T."/>
            <person name="Hatada Y."/>
        </authorList>
    </citation>
    <scope>NUCLEOTIDE SEQUENCE [LARGE SCALE GENOMIC DNA]</scope>
    <source>
        <strain evidence="3">TAR-001</strain>
    </source>
</reference>
<feature type="domain" description="PIN" evidence="1">
    <location>
        <begin position="4"/>
        <end position="127"/>
    </location>
</feature>
<dbReference type="CDD" id="cd09872">
    <property type="entry name" value="PIN_Sll0205-like"/>
    <property type="match status" value="1"/>
</dbReference>